<dbReference type="Gene3D" id="2.30.110.10">
    <property type="entry name" value="Electron Transport, Fmn-binding Protein, Chain A"/>
    <property type="match status" value="1"/>
</dbReference>
<gene>
    <name evidence="4" type="ORF">E3W66_09040</name>
</gene>
<dbReference type="PANTHER" id="PTHR30466:SF11">
    <property type="entry name" value="FLAVIN-DEPENDENT MONOOXYGENASE, REDUCTASE SUBUNIT HSAB"/>
    <property type="match status" value="1"/>
</dbReference>
<dbReference type="OrthoDB" id="9792858at2"/>
<sequence length="163" mass="17411">MPSTVDSQQFRQLMGRYPTGVVIVGAQDSHGQLHGLTVGSFTSISLEPCLVGFFPGVNSQSWNAMREITRFSISVLSAEQGAICSAFARSGEDKFAQVAHTISALGNPLIDDAILWIECDRHSITEAGDHLLVMGEVQRIAAGTAKAPMIFCQGGYPQLNIGS</sequence>
<evidence type="ECO:0000259" key="3">
    <source>
        <dbReference type="SMART" id="SM00903"/>
    </source>
</evidence>
<dbReference type="InterPro" id="IPR050268">
    <property type="entry name" value="NADH-dep_flavin_reductase"/>
</dbReference>
<evidence type="ECO:0000313" key="5">
    <source>
        <dbReference type="Proteomes" id="UP000298133"/>
    </source>
</evidence>
<dbReference type="InterPro" id="IPR012349">
    <property type="entry name" value="Split_barrel_FMN-bd"/>
</dbReference>
<name>A0A4Y8UH84_9GAMM</name>
<dbReference type="Proteomes" id="UP000298133">
    <property type="component" value="Unassembled WGS sequence"/>
</dbReference>
<dbReference type="InterPro" id="IPR002563">
    <property type="entry name" value="Flavin_Rdtase-like_dom"/>
</dbReference>
<dbReference type="GO" id="GO:0042602">
    <property type="term" value="F:riboflavin reductase (NADPH) activity"/>
    <property type="evidence" value="ECO:0007669"/>
    <property type="project" value="TreeGrafter"/>
</dbReference>
<organism evidence="4 5">
    <name type="scientific">Gammaproteobacteria bacterium LSUCC0057</name>
    <dbReference type="NCBI Taxonomy" id="2559237"/>
    <lineage>
        <taxon>Bacteria</taxon>
        <taxon>Pseudomonadati</taxon>
        <taxon>Pseudomonadota</taxon>
        <taxon>Gammaproteobacteria</taxon>
        <taxon>Cellvibrionales</taxon>
        <taxon>Porticoccaceae</taxon>
        <taxon>SAR92 clade</taxon>
    </lineage>
</organism>
<dbReference type="EMBL" id="SPIA01000004">
    <property type="protein sequence ID" value="TFH67164.1"/>
    <property type="molecule type" value="Genomic_DNA"/>
</dbReference>
<evidence type="ECO:0000313" key="4">
    <source>
        <dbReference type="EMBL" id="TFH67164.1"/>
    </source>
</evidence>
<dbReference type="AlphaFoldDB" id="A0A4Y8UH84"/>
<comment type="caution">
    <text evidence="4">The sequence shown here is derived from an EMBL/GenBank/DDBJ whole genome shotgun (WGS) entry which is preliminary data.</text>
</comment>
<protein>
    <submittedName>
        <fullName evidence="4">Flavin reductase</fullName>
    </submittedName>
</protein>
<keyword evidence="5" id="KW-1185">Reference proteome</keyword>
<evidence type="ECO:0000256" key="1">
    <source>
        <dbReference type="ARBA" id="ARBA00008898"/>
    </source>
</evidence>
<dbReference type="SMART" id="SM00903">
    <property type="entry name" value="Flavin_Reduct"/>
    <property type="match status" value="1"/>
</dbReference>
<feature type="domain" description="Flavin reductase like" evidence="3">
    <location>
        <begin position="14"/>
        <end position="158"/>
    </location>
</feature>
<reference evidence="4 5" key="1">
    <citation type="submission" date="2019-03" db="EMBL/GenBank/DDBJ databases">
        <title>Draft genome of Gammaproteobacteria bacterium LSUCC0057, a member of the SAR92 clade.</title>
        <authorList>
            <person name="Lanclos V.C."/>
            <person name="Doiron C."/>
            <person name="Henson M.W."/>
            <person name="Thrash J.C."/>
        </authorList>
    </citation>
    <scope>NUCLEOTIDE SEQUENCE [LARGE SCALE GENOMIC DNA]</scope>
    <source>
        <strain evidence="4 5">LSUCC0057</strain>
    </source>
</reference>
<dbReference type="Pfam" id="PF01613">
    <property type="entry name" value="Flavin_Reduct"/>
    <property type="match status" value="1"/>
</dbReference>
<accession>A0A4Y8UH84</accession>
<dbReference type="SUPFAM" id="SSF50475">
    <property type="entry name" value="FMN-binding split barrel"/>
    <property type="match status" value="1"/>
</dbReference>
<evidence type="ECO:0000256" key="2">
    <source>
        <dbReference type="ARBA" id="ARBA00023002"/>
    </source>
</evidence>
<dbReference type="GO" id="GO:0010181">
    <property type="term" value="F:FMN binding"/>
    <property type="evidence" value="ECO:0007669"/>
    <property type="project" value="InterPro"/>
</dbReference>
<keyword evidence="2" id="KW-0560">Oxidoreductase</keyword>
<proteinExistence type="inferred from homology"/>
<comment type="similarity">
    <text evidence="1">Belongs to the non-flavoprotein flavin reductase family.</text>
</comment>
<dbReference type="PANTHER" id="PTHR30466">
    <property type="entry name" value="FLAVIN REDUCTASE"/>
    <property type="match status" value="1"/>
</dbReference>